<evidence type="ECO:0008006" key="5">
    <source>
        <dbReference type="Google" id="ProtNLM"/>
    </source>
</evidence>
<feature type="chain" id="PRO_5046050309" description="Lipoprotein" evidence="2">
    <location>
        <begin position="24"/>
        <end position="228"/>
    </location>
</feature>
<feature type="signal peptide" evidence="2">
    <location>
        <begin position="1"/>
        <end position="23"/>
    </location>
</feature>
<evidence type="ECO:0000256" key="2">
    <source>
        <dbReference type="SAM" id="SignalP"/>
    </source>
</evidence>
<organism evidence="3 4">
    <name type="scientific">Candidatus Competibacter phosphatis</name>
    <dbReference type="NCBI Taxonomy" id="221280"/>
    <lineage>
        <taxon>Bacteria</taxon>
        <taxon>Pseudomonadati</taxon>
        <taxon>Pseudomonadota</taxon>
        <taxon>Gammaproteobacteria</taxon>
        <taxon>Candidatus Competibacteraceae</taxon>
        <taxon>Candidatus Competibacter</taxon>
    </lineage>
</organism>
<evidence type="ECO:0000313" key="3">
    <source>
        <dbReference type="EMBL" id="NMQ18042.1"/>
    </source>
</evidence>
<protein>
    <recommendedName>
        <fullName evidence="5">Lipoprotein</fullName>
    </recommendedName>
</protein>
<evidence type="ECO:0000256" key="1">
    <source>
        <dbReference type="SAM" id="Coils"/>
    </source>
</evidence>
<dbReference type="EMBL" id="SPMZ01000006">
    <property type="protein sequence ID" value="NMQ18042.1"/>
    <property type="molecule type" value="Genomic_DNA"/>
</dbReference>
<accession>A0ABX1TFD6</accession>
<keyword evidence="2" id="KW-0732">Signal</keyword>
<dbReference type="Proteomes" id="UP000760480">
    <property type="component" value="Unassembled WGS sequence"/>
</dbReference>
<dbReference type="PROSITE" id="PS51257">
    <property type="entry name" value="PROKAR_LIPOPROTEIN"/>
    <property type="match status" value="1"/>
</dbReference>
<reference evidence="3 4" key="1">
    <citation type="submission" date="2019-03" db="EMBL/GenBank/DDBJ databases">
        <title>Metabolic reconstructions from genomes of highly enriched 'Candidatus Accumulibacter' and 'Candidatus Competibacter' bioreactor populations.</title>
        <authorList>
            <person name="Annavajhala M.K."/>
            <person name="Welles L."/>
            <person name="Abbas B."/>
            <person name="Sorokin D."/>
            <person name="Park H."/>
            <person name="Van Loosdrecht M."/>
            <person name="Chandran K."/>
        </authorList>
    </citation>
    <scope>NUCLEOTIDE SEQUENCE [LARGE SCALE GENOMIC DNA]</scope>
    <source>
        <strain evidence="3 4">SBR_G</strain>
    </source>
</reference>
<keyword evidence="4" id="KW-1185">Reference proteome</keyword>
<comment type="caution">
    <text evidence="3">The sequence shown here is derived from an EMBL/GenBank/DDBJ whole genome shotgun (WGS) entry which is preliminary data.</text>
</comment>
<name>A0ABX1TFD6_9GAMM</name>
<evidence type="ECO:0000313" key="4">
    <source>
        <dbReference type="Proteomes" id="UP000760480"/>
    </source>
</evidence>
<sequence>MKLLRIWVLSVLSGMLAAGCATLEPEPEPPVGQAVLEARLTALDTRLAALERQIVEQRREQWVTLDQSLAEVGRDIQGTRESVAALRRKVEKPAVVARPVSVVDDAIWKAYRSVDVPLGAFPEGVGKQVVFPIPTTIPDSAREILVYAQVATGYVEGGPHRFRVAVAPDGGREVSFYLYATGQSQAGWGYNSDNVWLPMPQNRQLVLQAEGKPFFGEWNSETRIIGYR</sequence>
<proteinExistence type="predicted"/>
<dbReference type="RefSeq" id="WP_169247301.1">
    <property type="nucleotide sequence ID" value="NZ_SPMZ01000006.1"/>
</dbReference>
<gene>
    <name evidence="3" type="ORF">E4P82_01820</name>
</gene>
<feature type="coiled-coil region" evidence="1">
    <location>
        <begin position="33"/>
        <end position="60"/>
    </location>
</feature>
<keyword evidence="1" id="KW-0175">Coiled coil</keyword>